<proteinExistence type="predicted"/>
<name>A0ABM5H2M4_DRORH</name>
<keyword evidence="3" id="KW-1185">Reference proteome</keyword>
<evidence type="ECO:0000256" key="1">
    <source>
        <dbReference type="SAM" id="MobiDB-lite"/>
    </source>
</evidence>
<reference evidence="3" key="1">
    <citation type="journal article" date="2021" name="Elife">
        <title>Highly contiguous assemblies of 101 drosophilid genomes.</title>
        <authorList>
            <person name="Kim B.Y."/>
            <person name="Wang J.R."/>
            <person name="Miller D.E."/>
            <person name="Barmina O."/>
            <person name="Delaney E."/>
            <person name="Thompson A."/>
            <person name="Comeault A.A."/>
            <person name="Peede D."/>
            <person name="D'Agostino E.R."/>
            <person name="Pelaez J."/>
            <person name="Aguilar J.M."/>
            <person name="Haji D."/>
            <person name="Matsunaga T."/>
            <person name="Armstrong E.E."/>
            <person name="Zych M."/>
            <person name="Ogawa Y."/>
            <person name="Stamenkovic-Radak M."/>
            <person name="Jelic M."/>
            <person name="Veselinovic M.S."/>
            <person name="Tanaskovic M."/>
            <person name="Eric P."/>
            <person name="Gao J.J."/>
            <person name="Katoh T.K."/>
            <person name="Toda M.J."/>
            <person name="Watabe H."/>
            <person name="Watada M."/>
            <person name="Davis J.S."/>
            <person name="Moyle L.C."/>
            <person name="Manoli G."/>
            <person name="Bertolini E."/>
            <person name="Kostal V."/>
            <person name="Hawley R.S."/>
            <person name="Takahashi A."/>
            <person name="Jones C.D."/>
            <person name="Price D.K."/>
            <person name="Whiteman N."/>
            <person name="Kopp A."/>
            <person name="Matute D.R."/>
            <person name="Petrov D.A."/>
        </authorList>
    </citation>
    <scope>NUCLEOTIDE SEQUENCE [LARGE SCALE GENOMIC DNA]</scope>
</reference>
<dbReference type="EnsemblMetazoa" id="XM_017118085.2">
    <property type="protein sequence ID" value="XP_016973574.2"/>
    <property type="gene ID" value="LOC108040581"/>
</dbReference>
<evidence type="ECO:0000313" key="3">
    <source>
        <dbReference type="Proteomes" id="UP001652680"/>
    </source>
</evidence>
<protein>
    <submittedName>
        <fullName evidence="2">Uncharacterized protein</fullName>
    </submittedName>
</protein>
<organism evidence="2 3">
    <name type="scientific">Drosophila rhopaloa</name>
    <name type="common">Fruit fly</name>
    <dbReference type="NCBI Taxonomy" id="1041015"/>
    <lineage>
        <taxon>Eukaryota</taxon>
        <taxon>Metazoa</taxon>
        <taxon>Ecdysozoa</taxon>
        <taxon>Arthropoda</taxon>
        <taxon>Hexapoda</taxon>
        <taxon>Insecta</taxon>
        <taxon>Pterygota</taxon>
        <taxon>Neoptera</taxon>
        <taxon>Endopterygota</taxon>
        <taxon>Diptera</taxon>
        <taxon>Brachycera</taxon>
        <taxon>Muscomorpha</taxon>
        <taxon>Ephydroidea</taxon>
        <taxon>Drosophilidae</taxon>
        <taxon>Drosophila</taxon>
        <taxon>Sophophora</taxon>
    </lineage>
</organism>
<sequence>MDKDDNSCKLAGKSLRDSYKYHKCKQPKSESAGEDPLEKPTEQPNLLFRRATEPKQWTTPLTSLKTLLKLAFWKRKWSWRSGCLWSKKNSIPMVEEEGPPRSERWRKHQQPKCATCWATSWSNNKRLPFPLFQGRYMPTGSRF</sequence>
<evidence type="ECO:0000313" key="2">
    <source>
        <dbReference type="EnsemblMetazoa" id="XP_016973574.2"/>
    </source>
</evidence>
<feature type="region of interest" description="Disordered" evidence="1">
    <location>
        <begin position="20"/>
        <end position="52"/>
    </location>
</feature>
<dbReference type="Proteomes" id="UP001652680">
    <property type="component" value="Unassembled WGS sequence"/>
</dbReference>
<dbReference type="RefSeq" id="XP_016973574.2">
    <property type="nucleotide sequence ID" value="XM_017118085.2"/>
</dbReference>
<dbReference type="GeneID" id="108040581"/>
<reference evidence="2" key="2">
    <citation type="submission" date="2025-05" db="UniProtKB">
        <authorList>
            <consortium name="EnsemblMetazoa"/>
        </authorList>
    </citation>
    <scope>IDENTIFICATION</scope>
</reference>
<accession>A0ABM5H2M4</accession>